<gene>
    <name evidence="1" type="ORF">GN299_25525</name>
</gene>
<dbReference type="Proteomes" id="UP000442695">
    <property type="component" value="Unassembled WGS sequence"/>
</dbReference>
<reference evidence="1 2" key="1">
    <citation type="submission" date="2019-12" db="EMBL/GenBank/DDBJ databases">
        <authorList>
            <person name="Woiski C."/>
        </authorList>
    </citation>
    <scope>NUCLEOTIDE SEQUENCE [LARGE SCALE GENOMIC DNA]</scope>
    <source>
        <strain evidence="1 2">BOE100</strain>
    </source>
</reference>
<accession>A0A7V8J1Y8</accession>
<sequence length="94" mass="10657">MEIMQQYSRALANSFASEGSAASIFKALEQFDAEDRKVIASRLNEVLEFEFASPSAQELVRKNLKALSPDSDLSWIPDWRKDREALFASTENKN</sequence>
<comment type="caution">
    <text evidence="1">The sequence shown here is derived from an EMBL/GenBank/DDBJ whole genome shotgun (WGS) entry which is preliminary data.</text>
</comment>
<dbReference type="AlphaFoldDB" id="A0A7V8J1Y8"/>
<dbReference type="RefSeq" id="WP_156859643.1">
    <property type="nucleotide sequence ID" value="NZ_WOWR01000048.1"/>
</dbReference>
<evidence type="ECO:0000313" key="1">
    <source>
        <dbReference type="EMBL" id="KAF0252004.1"/>
    </source>
</evidence>
<organism evidence="1 2">
    <name type="scientific">Pseudomonas putida</name>
    <name type="common">Arthrobacter siderocapsulatus</name>
    <dbReference type="NCBI Taxonomy" id="303"/>
    <lineage>
        <taxon>Bacteria</taxon>
        <taxon>Pseudomonadati</taxon>
        <taxon>Pseudomonadota</taxon>
        <taxon>Gammaproteobacteria</taxon>
        <taxon>Pseudomonadales</taxon>
        <taxon>Pseudomonadaceae</taxon>
        <taxon>Pseudomonas</taxon>
    </lineage>
</organism>
<name>A0A7V8J1Y8_PSEPU</name>
<proteinExistence type="predicted"/>
<evidence type="ECO:0000313" key="2">
    <source>
        <dbReference type="Proteomes" id="UP000442695"/>
    </source>
</evidence>
<protein>
    <submittedName>
        <fullName evidence="1">Uncharacterized protein</fullName>
    </submittedName>
</protein>
<dbReference type="EMBL" id="WOWR01000048">
    <property type="protein sequence ID" value="KAF0252004.1"/>
    <property type="molecule type" value="Genomic_DNA"/>
</dbReference>